<feature type="region of interest" description="Disordered" evidence="1">
    <location>
        <begin position="390"/>
        <end position="419"/>
    </location>
</feature>
<reference evidence="3" key="1">
    <citation type="submission" date="2022-10" db="EMBL/GenBank/DDBJ databases">
        <title>Culturing micro-colonial fungi from biological soil crusts in the Mojave desert and describing Neophaeococcomyces mojavensis, and introducing the new genera and species Taxawa tesnikishii.</title>
        <authorList>
            <person name="Kurbessoian T."/>
            <person name="Stajich J.E."/>
        </authorList>
    </citation>
    <scope>NUCLEOTIDE SEQUENCE</scope>
    <source>
        <strain evidence="3">TK_35</strain>
    </source>
</reference>
<comment type="caution">
    <text evidence="3">The sequence shown here is derived from an EMBL/GenBank/DDBJ whole genome shotgun (WGS) entry which is preliminary data.</text>
</comment>
<dbReference type="EMBL" id="JAPDRN010000122">
    <property type="protein sequence ID" value="KAJ9620670.1"/>
    <property type="molecule type" value="Genomic_DNA"/>
</dbReference>
<feature type="compositionally biased region" description="Low complexity" evidence="1">
    <location>
        <begin position="345"/>
        <end position="355"/>
    </location>
</feature>
<keyword evidence="2" id="KW-1133">Transmembrane helix</keyword>
<dbReference type="Proteomes" id="UP001172681">
    <property type="component" value="Unassembled WGS sequence"/>
</dbReference>
<proteinExistence type="predicted"/>
<dbReference type="PANTHER" id="PTHR35184">
    <property type="entry name" value="YALI0C10208P"/>
    <property type="match status" value="1"/>
</dbReference>
<dbReference type="InterPro" id="IPR021460">
    <property type="entry name" value="DUF3112"/>
</dbReference>
<feature type="transmembrane region" description="Helical" evidence="2">
    <location>
        <begin position="300"/>
        <end position="317"/>
    </location>
</feature>
<feature type="region of interest" description="Disordered" evidence="1">
    <location>
        <begin position="336"/>
        <end position="355"/>
    </location>
</feature>
<keyword evidence="2" id="KW-0472">Membrane</keyword>
<organism evidence="3 4">
    <name type="scientific">Knufia peltigerae</name>
    <dbReference type="NCBI Taxonomy" id="1002370"/>
    <lineage>
        <taxon>Eukaryota</taxon>
        <taxon>Fungi</taxon>
        <taxon>Dikarya</taxon>
        <taxon>Ascomycota</taxon>
        <taxon>Pezizomycotina</taxon>
        <taxon>Eurotiomycetes</taxon>
        <taxon>Chaetothyriomycetidae</taxon>
        <taxon>Chaetothyriales</taxon>
        <taxon>Trichomeriaceae</taxon>
        <taxon>Knufia</taxon>
    </lineage>
</organism>
<keyword evidence="2" id="KW-0812">Transmembrane</keyword>
<keyword evidence="4" id="KW-1185">Reference proteome</keyword>
<evidence type="ECO:0000256" key="2">
    <source>
        <dbReference type="SAM" id="Phobius"/>
    </source>
</evidence>
<dbReference type="Pfam" id="PF11309">
    <property type="entry name" value="DUF3112"/>
    <property type="match status" value="1"/>
</dbReference>
<dbReference type="PANTHER" id="PTHR35184:SF1">
    <property type="entry name" value="INTEGRAL MEMBRANE PROTEIN"/>
    <property type="match status" value="1"/>
</dbReference>
<feature type="transmembrane region" description="Helical" evidence="2">
    <location>
        <begin position="74"/>
        <end position="95"/>
    </location>
</feature>
<sequence length="492" mass="55101">MAVSTSTTSTASSSSLTTDPAIAIAGARTSLLSSALPLSTISPDSAIGHHHFGKAPYLSQVALLGEVPSKSVDVPITSVFLVLFIVGAISNMMIFRKNKAQGRLFMPSFFLYVFCMARTLSCALRISWAFYPTNASLSIAAFIFVSAGVLIIFVVNLIFAQRIVRAIQPRIGWSPAFKISFVIIYGLTVLLLIATVICIVHSHYTLNPDDLRIDLHIEQAAITYFLCLAFLPLLLVYVAQVLPRTRRPEKFGTGSWRSKVRILTLGAALCTFGAGFRTGSNFMNPRRADDPAWYHSKVCFYLFNFTIEVLVVYLYLITRVDKRFYIPNGCKADGDYTRPRQQIPSSGASSSTVVVGEPENLKRKGSLSSYARIFDGSSSTYSWREEEREREVNRRYASDGEEDHERHVRSRSISRSHSPSRSYLSQVEINWGSESTLQLPPAVAPSRIRVVDMQEAPYVDIDFLQERDHYGQHRGDDWFRLETPRVSGTFER</sequence>
<feature type="transmembrane region" description="Helical" evidence="2">
    <location>
        <begin position="137"/>
        <end position="159"/>
    </location>
</feature>
<protein>
    <submittedName>
        <fullName evidence="3">Uncharacterized protein</fullName>
    </submittedName>
</protein>
<gene>
    <name evidence="3" type="ORF">H2204_012225</name>
</gene>
<evidence type="ECO:0000313" key="4">
    <source>
        <dbReference type="Proteomes" id="UP001172681"/>
    </source>
</evidence>
<dbReference type="AlphaFoldDB" id="A0AA38XST6"/>
<feature type="transmembrane region" description="Helical" evidence="2">
    <location>
        <begin position="222"/>
        <end position="242"/>
    </location>
</feature>
<feature type="transmembrane region" description="Helical" evidence="2">
    <location>
        <begin position="179"/>
        <end position="202"/>
    </location>
</feature>
<feature type="transmembrane region" description="Helical" evidence="2">
    <location>
        <begin position="107"/>
        <end position="131"/>
    </location>
</feature>
<feature type="compositionally biased region" description="Basic and acidic residues" evidence="1">
    <location>
        <begin position="390"/>
        <end position="406"/>
    </location>
</feature>
<name>A0AA38XST6_9EURO</name>
<accession>A0AA38XST6</accession>
<evidence type="ECO:0000313" key="3">
    <source>
        <dbReference type="EMBL" id="KAJ9620670.1"/>
    </source>
</evidence>
<feature type="transmembrane region" description="Helical" evidence="2">
    <location>
        <begin position="262"/>
        <end position="280"/>
    </location>
</feature>
<evidence type="ECO:0000256" key="1">
    <source>
        <dbReference type="SAM" id="MobiDB-lite"/>
    </source>
</evidence>